<dbReference type="OrthoDB" id="1623820at2"/>
<proteinExistence type="predicted"/>
<protein>
    <submittedName>
        <fullName evidence="3">Uncharacterized protein</fullName>
    </submittedName>
</protein>
<name>A0A1M6LL39_MEGEL</name>
<gene>
    <name evidence="2" type="ORF">C6Y28_10205</name>
    <name evidence="3" type="ORF">HG933_00280</name>
</gene>
<feature type="signal peptide" evidence="1">
    <location>
        <begin position="1"/>
        <end position="20"/>
    </location>
</feature>
<dbReference type="EMBL" id="CP027569">
    <property type="protein sequence ID" value="AVO27963.1"/>
    <property type="molecule type" value="Genomic_DNA"/>
</dbReference>
<dbReference type="EMBL" id="JABBJH010000001">
    <property type="protein sequence ID" value="NMK37856.1"/>
    <property type="molecule type" value="Genomic_DNA"/>
</dbReference>
<feature type="chain" id="PRO_5015066885" evidence="1">
    <location>
        <begin position="21"/>
        <end position="181"/>
    </location>
</feature>
<organism evidence="3 5">
    <name type="scientific">Megasphaera elsdenii</name>
    <dbReference type="NCBI Taxonomy" id="907"/>
    <lineage>
        <taxon>Bacteria</taxon>
        <taxon>Bacillati</taxon>
        <taxon>Bacillota</taxon>
        <taxon>Negativicutes</taxon>
        <taxon>Veillonellales</taxon>
        <taxon>Veillonellaceae</taxon>
        <taxon>Megasphaera</taxon>
    </lineage>
</organism>
<evidence type="ECO:0000313" key="4">
    <source>
        <dbReference type="Proteomes" id="UP000238358"/>
    </source>
</evidence>
<keyword evidence="1" id="KW-0732">Signal</keyword>
<reference evidence="3 5" key="2">
    <citation type="submission" date="2020-04" db="EMBL/GenBank/DDBJ databases">
        <authorList>
            <person name="Hitch T.C.A."/>
            <person name="Wylensek D."/>
            <person name="Clavel T."/>
        </authorList>
    </citation>
    <scope>NUCLEOTIDE SEQUENCE [LARGE SCALE GENOMIC DNA]</scope>
    <source>
        <strain evidence="3 5">WCA-386-APC-2A</strain>
    </source>
</reference>
<evidence type="ECO:0000313" key="2">
    <source>
        <dbReference type="EMBL" id="AVO27963.1"/>
    </source>
</evidence>
<dbReference type="GeneID" id="97492613"/>
<dbReference type="RefSeq" id="WP_014016779.1">
    <property type="nucleotide sequence ID" value="NZ_AP031433.1"/>
</dbReference>
<accession>A0A1M6LL39</accession>
<dbReference type="AlphaFoldDB" id="A0A1M6LL39"/>
<reference evidence="2 4" key="1">
    <citation type="journal article" date="2018" name="Genome Announc.">
        <title>Complete genomes of two Megasphaera elsdenii strains, NCIMB 702410 and ATCC 25940.</title>
        <authorList>
            <person name="Hatmaker E.A."/>
            <person name="O'Dell K."/>
            <person name="Riley L.A."/>
            <person name="Klingeman D.M."/>
            <person name="Guss A.M."/>
        </authorList>
    </citation>
    <scope>NUCLEOTIDE SEQUENCE [LARGE SCALE GENOMIC DNA]</scope>
    <source>
        <strain evidence="2 4">NCIMB702410</strain>
    </source>
</reference>
<sequence length="181" mass="20288">MMYKKVMASALLWAALTASAGAFDYNQSVDEIAESPLTAYQTVYLGMPRADFDANFSILPDWTFYGSSVSFTERAERTSVVKNVSVTEGIEIFSADTSAKGKVLAFDNYFKTTDKATAKSIYSRLVATIYSNMENFPVKQTSKEVEWTQDDVSITVAFDGQKDSDGNYIVYIRRYNNKILK</sequence>
<dbReference type="Proteomes" id="UP000536773">
    <property type="component" value="Unassembled WGS sequence"/>
</dbReference>
<dbReference type="Proteomes" id="UP000238358">
    <property type="component" value="Chromosome"/>
</dbReference>
<evidence type="ECO:0000313" key="5">
    <source>
        <dbReference type="Proteomes" id="UP000536773"/>
    </source>
</evidence>
<evidence type="ECO:0000313" key="3">
    <source>
        <dbReference type="EMBL" id="NMK37856.1"/>
    </source>
</evidence>
<evidence type="ECO:0000256" key="1">
    <source>
        <dbReference type="SAM" id="SignalP"/>
    </source>
</evidence>